<dbReference type="InterPro" id="IPR046338">
    <property type="entry name" value="GAIN_dom_sf"/>
</dbReference>
<evidence type="ECO:0000313" key="5">
    <source>
        <dbReference type="EnsemblProtists" id="EOD11031"/>
    </source>
</evidence>
<accession>A0A0D3IIE6</accession>
<dbReference type="Proteomes" id="UP000013827">
    <property type="component" value="Unassembled WGS sequence"/>
</dbReference>
<dbReference type="SUPFAM" id="SSF53474">
    <property type="entry name" value="alpha/beta-Hydrolases"/>
    <property type="match status" value="1"/>
</dbReference>
<feature type="domain" description="Antistasin-like" evidence="3">
    <location>
        <begin position="455"/>
        <end position="479"/>
    </location>
</feature>
<dbReference type="InterPro" id="IPR011061">
    <property type="entry name" value="Hirudin/antistatin"/>
</dbReference>
<dbReference type="GO" id="GO:0005737">
    <property type="term" value="C:cytoplasm"/>
    <property type="evidence" value="ECO:0007669"/>
    <property type="project" value="TreeGrafter"/>
</dbReference>
<evidence type="ECO:0000259" key="4">
    <source>
        <dbReference type="Pfam" id="PF03959"/>
    </source>
</evidence>
<dbReference type="AlphaFoldDB" id="A0A0D3IIE6"/>
<evidence type="ECO:0000256" key="2">
    <source>
        <dbReference type="SAM" id="MobiDB-lite"/>
    </source>
</evidence>
<dbReference type="RefSeq" id="XP_005763460.1">
    <property type="nucleotide sequence ID" value="XM_005763403.1"/>
</dbReference>
<dbReference type="PANTHER" id="PTHR48070:SF6">
    <property type="entry name" value="ESTERASE OVCA2"/>
    <property type="match status" value="1"/>
</dbReference>
<dbReference type="Gene3D" id="3.40.50.1820">
    <property type="entry name" value="alpha/beta hydrolase"/>
    <property type="match status" value="1"/>
</dbReference>
<reference evidence="6" key="1">
    <citation type="journal article" date="2013" name="Nature">
        <title>Pan genome of the phytoplankton Emiliania underpins its global distribution.</title>
        <authorList>
            <person name="Read B.A."/>
            <person name="Kegel J."/>
            <person name="Klute M.J."/>
            <person name="Kuo A."/>
            <person name="Lefebvre S.C."/>
            <person name="Maumus F."/>
            <person name="Mayer C."/>
            <person name="Miller J."/>
            <person name="Monier A."/>
            <person name="Salamov A."/>
            <person name="Young J."/>
            <person name="Aguilar M."/>
            <person name="Claverie J.M."/>
            <person name="Frickenhaus S."/>
            <person name="Gonzalez K."/>
            <person name="Herman E.K."/>
            <person name="Lin Y.C."/>
            <person name="Napier J."/>
            <person name="Ogata H."/>
            <person name="Sarno A.F."/>
            <person name="Shmutz J."/>
            <person name="Schroeder D."/>
            <person name="de Vargas C."/>
            <person name="Verret F."/>
            <person name="von Dassow P."/>
            <person name="Valentin K."/>
            <person name="Van de Peer Y."/>
            <person name="Wheeler G."/>
            <person name="Dacks J.B."/>
            <person name="Delwiche C.F."/>
            <person name="Dyhrman S.T."/>
            <person name="Glockner G."/>
            <person name="John U."/>
            <person name="Richards T."/>
            <person name="Worden A.Z."/>
            <person name="Zhang X."/>
            <person name="Grigoriev I.V."/>
            <person name="Allen A.E."/>
            <person name="Bidle K."/>
            <person name="Borodovsky M."/>
            <person name="Bowler C."/>
            <person name="Brownlee C."/>
            <person name="Cock J.M."/>
            <person name="Elias M."/>
            <person name="Gladyshev V.N."/>
            <person name="Groth M."/>
            <person name="Guda C."/>
            <person name="Hadaegh A."/>
            <person name="Iglesias-Rodriguez M.D."/>
            <person name="Jenkins J."/>
            <person name="Jones B.M."/>
            <person name="Lawson T."/>
            <person name="Leese F."/>
            <person name="Lindquist E."/>
            <person name="Lobanov A."/>
            <person name="Lomsadze A."/>
            <person name="Malik S.B."/>
            <person name="Marsh M.E."/>
            <person name="Mackinder L."/>
            <person name="Mock T."/>
            <person name="Mueller-Roeber B."/>
            <person name="Pagarete A."/>
            <person name="Parker M."/>
            <person name="Probert I."/>
            <person name="Quesneville H."/>
            <person name="Raines C."/>
            <person name="Rensing S.A."/>
            <person name="Riano-Pachon D.M."/>
            <person name="Richier S."/>
            <person name="Rokitta S."/>
            <person name="Shiraiwa Y."/>
            <person name="Soanes D.M."/>
            <person name="van der Giezen M."/>
            <person name="Wahlund T.M."/>
            <person name="Williams B."/>
            <person name="Wilson W."/>
            <person name="Wolfe G."/>
            <person name="Wurch L.L."/>
        </authorList>
    </citation>
    <scope>NUCLEOTIDE SEQUENCE</scope>
</reference>
<sequence length="878" mass="94499">MLATWLFAALPASYLPGYKGLFTRDGDLIRDLDKYVRSGQPCFSQLQNEVKNPFAYAKTSRDPPWAEDNVSVVSVVSGLAFVDDGEPLALSNLTSDEEITITFCVDLAYAGTKLSCRFWDIEGAEWSAKGVKTKWPKDLDGCVECKATHLTEFAIVDAKEDWDWGSEKGDWGSKADDWGSKEGDWGSKDDSGPKLAPFQPPPPSPAADFDPVFCCLAMTASCLACASGVSVGEYCQDHPDTVGCPSPRPKILCLHGGGGSAANFQLQAGMAAIAADLESEFDFVFVNAPQDGTWIPDAPDGKTFSSESGEWTIGTTSDPNWASASVSLIDQVVDSQGPFAGLLGYSQGAAFALFYLSQAPQETFRFVALFCGYEPTNHLGLMESVDAQGAPYGWTPALIFMGEGDTIITNEMSRAAAANFNYPTVVVSEIAGHHLPIPSDETYSTVVSFLRSLQCPPVCEIFCEHGNVLDSNGCPLCDCQPEPRLCCRAMTAECMACVEGVTQAEYCGRHPDTVGCKPVPADSCAVDRDCCEVNEGATCTTPRGGGPKQCVMPNDALGRTVQECCESDVCCFWDAGPGQGACACMACMQPGKDFCGDGETLVSVEGACCEWDCANPSNEPRTTTSGEAKEDPHLFLAHGGRADFRGRHGVLYNFFSAPGLAVNVKTENATFTLHDGRLTVHGSFLTEMHLVARVGGYKRKWANASFWASELNRDNWGWRIVSGTCGGHAFKLGRGGFRKCEELEMEVRMSSATFEVGNWTFTALGNHVYNRLYGPHHRLDLEINAKGDAAARYSPHGIIGQSFAHREPRNGSVDHYPDAGDFTTSAMAEGAIEGEASAYEVAMAHATHFAFSRFDSNVQAVYPESQRAGEIIDAAAAE</sequence>
<dbReference type="GO" id="GO:0004867">
    <property type="term" value="F:serine-type endopeptidase inhibitor activity"/>
    <property type="evidence" value="ECO:0007669"/>
    <property type="project" value="InterPro"/>
</dbReference>
<evidence type="ECO:0000256" key="1">
    <source>
        <dbReference type="ARBA" id="ARBA00022801"/>
    </source>
</evidence>
<dbReference type="eggNOG" id="KOG2551">
    <property type="taxonomic scope" value="Eukaryota"/>
</dbReference>
<dbReference type="InterPro" id="IPR005645">
    <property type="entry name" value="FSH-like_dom"/>
</dbReference>
<proteinExistence type="predicted"/>
<evidence type="ECO:0000259" key="3">
    <source>
        <dbReference type="Pfam" id="PF02822"/>
    </source>
</evidence>
<dbReference type="PANTHER" id="PTHR48070">
    <property type="entry name" value="ESTERASE OVCA2"/>
    <property type="match status" value="1"/>
</dbReference>
<dbReference type="KEGG" id="ehx:EMIHUDRAFT_248106"/>
<evidence type="ECO:0000313" key="6">
    <source>
        <dbReference type="Proteomes" id="UP000013827"/>
    </source>
</evidence>
<dbReference type="GeneID" id="17257183"/>
<dbReference type="GO" id="GO:0016787">
    <property type="term" value="F:hydrolase activity"/>
    <property type="evidence" value="ECO:0007669"/>
    <property type="project" value="UniProtKB-KW"/>
</dbReference>
<dbReference type="GO" id="GO:0005634">
    <property type="term" value="C:nucleus"/>
    <property type="evidence" value="ECO:0007669"/>
    <property type="project" value="TreeGrafter"/>
</dbReference>
<dbReference type="Pfam" id="PF03959">
    <property type="entry name" value="FSH1"/>
    <property type="match status" value="1"/>
</dbReference>
<dbReference type="Gene3D" id="2.60.220.50">
    <property type="match status" value="1"/>
</dbReference>
<protein>
    <submittedName>
        <fullName evidence="5">Uncharacterized protein</fullName>
    </submittedName>
</protein>
<feature type="compositionally biased region" description="Basic and acidic residues" evidence="2">
    <location>
        <begin position="166"/>
        <end position="192"/>
    </location>
</feature>
<feature type="region of interest" description="Disordered" evidence="2">
    <location>
        <begin position="166"/>
        <end position="202"/>
    </location>
</feature>
<dbReference type="InterPro" id="IPR004094">
    <property type="entry name" value="Antistasin-like"/>
</dbReference>
<dbReference type="HOGENOM" id="CLU_327744_0_0_1"/>
<keyword evidence="1" id="KW-0378">Hydrolase</keyword>
<feature type="domain" description="Serine hydrolase" evidence="4">
    <location>
        <begin position="248"/>
        <end position="439"/>
    </location>
</feature>
<name>A0A0D3IIE6_EMIH1</name>
<dbReference type="SUPFAM" id="SSF57262">
    <property type="entry name" value="Leech antihemostatic proteins"/>
    <property type="match status" value="1"/>
</dbReference>
<keyword evidence="6" id="KW-1185">Reference proteome</keyword>
<dbReference type="Pfam" id="PF02822">
    <property type="entry name" value="Antistasin"/>
    <property type="match status" value="1"/>
</dbReference>
<dbReference type="InterPro" id="IPR029058">
    <property type="entry name" value="AB_hydrolase_fold"/>
</dbReference>
<dbReference type="InterPro" id="IPR050593">
    <property type="entry name" value="LovG"/>
</dbReference>
<dbReference type="EnsemblProtists" id="EOD11031">
    <property type="protein sequence ID" value="EOD11031"/>
    <property type="gene ID" value="EMIHUDRAFT_248106"/>
</dbReference>
<dbReference type="PaxDb" id="2903-EOD11031"/>
<organism evidence="5 6">
    <name type="scientific">Emiliania huxleyi (strain CCMP1516)</name>
    <dbReference type="NCBI Taxonomy" id="280463"/>
    <lineage>
        <taxon>Eukaryota</taxon>
        <taxon>Haptista</taxon>
        <taxon>Haptophyta</taxon>
        <taxon>Prymnesiophyceae</taxon>
        <taxon>Isochrysidales</taxon>
        <taxon>Noelaerhabdaceae</taxon>
        <taxon>Emiliania</taxon>
    </lineage>
</organism>
<reference evidence="5" key="2">
    <citation type="submission" date="2024-10" db="UniProtKB">
        <authorList>
            <consortium name="EnsemblProtists"/>
        </authorList>
    </citation>
    <scope>IDENTIFICATION</scope>
</reference>